<dbReference type="InterPro" id="IPR035959">
    <property type="entry name" value="RutC-like_sf"/>
</dbReference>
<reference evidence="2 3" key="1">
    <citation type="submission" date="2023-07" db="EMBL/GenBank/DDBJ databases">
        <title>Sorghum-associated microbial communities from plants grown in Nebraska, USA.</title>
        <authorList>
            <person name="Schachtman D."/>
        </authorList>
    </citation>
    <scope>NUCLEOTIDE SEQUENCE [LARGE SCALE GENOMIC DNA]</scope>
    <source>
        <strain evidence="2 3">584</strain>
    </source>
</reference>
<comment type="caution">
    <text evidence="2">The sequence shown here is derived from an EMBL/GenBank/DDBJ whole genome shotgun (WGS) entry which is preliminary data.</text>
</comment>
<dbReference type="PANTHER" id="PTHR11803:SF58">
    <property type="entry name" value="PROTEIN HMF1-RELATED"/>
    <property type="match status" value="1"/>
</dbReference>
<accession>A0ABU1JTG4</accession>
<protein>
    <submittedName>
        <fullName evidence="2">Enamine deaminase RidA (YjgF/YER057c/UK114 family)</fullName>
    </submittedName>
</protein>
<dbReference type="InterPro" id="IPR006175">
    <property type="entry name" value="YjgF/YER057c/UK114"/>
</dbReference>
<dbReference type="CDD" id="cd00448">
    <property type="entry name" value="YjgF_YER057c_UK114_family"/>
    <property type="match status" value="1"/>
</dbReference>
<proteinExistence type="inferred from homology"/>
<organism evidence="2 3">
    <name type="scientific">Inquilinus ginsengisoli</name>
    <dbReference type="NCBI Taxonomy" id="363840"/>
    <lineage>
        <taxon>Bacteria</taxon>
        <taxon>Pseudomonadati</taxon>
        <taxon>Pseudomonadota</taxon>
        <taxon>Alphaproteobacteria</taxon>
        <taxon>Rhodospirillales</taxon>
        <taxon>Rhodospirillaceae</taxon>
        <taxon>Inquilinus</taxon>
    </lineage>
</organism>
<dbReference type="EMBL" id="JAVDPW010000008">
    <property type="protein sequence ID" value="MDR6291902.1"/>
    <property type="molecule type" value="Genomic_DNA"/>
</dbReference>
<keyword evidence="3" id="KW-1185">Reference proteome</keyword>
<dbReference type="SUPFAM" id="SSF55298">
    <property type="entry name" value="YjgF-like"/>
    <property type="match status" value="1"/>
</dbReference>
<evidence type="ECO:0000313" key="3">
    <source>
        <dbReference type="Proteomes" id="UP001262410"/>
    </source>
</evidence>
<gene>
    <name evidence="2" type="ORF">E9232_004440</name>
</gene>
<comment type="similarity">
    <text evidence="1">Belongs to the RutC family.</text>
</comment>
<dbReference type="RefSeq" id="WP_309797524.1">
    <property type="nucleotide sequence ID" value="NZ_JAVDPW010000008.1"/>
</dbReference>
<evidence type="ECO:0000256" key="1">
    <source>
        <dbReference type="ARBA" id="ARBA00010552"/>
    </source>
</evidence>
<dbReference type="Pfam" id="PF01042">
    <property type="entry name" value="Ribonuc_L-PSP"/>
    <property type="match status" value="1"/>
</dbReference>
<dbReference type="PANTHER" id="PTHR11803">
    <property type="entry name" value="2-IMINOBUTANOATE/2-IMINOPROPANOATE DEAMINASE RIDA"/>
    <property type="match status" value="1"/>
</dbReference>
<evidence type="ECO:0000313" key="2">
    <source>
        <dbReference type="EMBL" id="MDR6291902.1"/>
    </source>
</evidence>
<dbReference type="Proteomes" id="UP001262410">
    <property type="component" value="Unassembled WGS sequence"/>
</dbReference>
<dbReference type="Gene3D" id="3.30.1330.40">
    <property type="entry name" value="RutC-like"/>
    <property type="match status" value="1"/>
</dbReference>
<sequence length="130" mass="13954">MSRPITPTGIRPPFARYSHAVEVPAGHRLLFCSGQLGIGPDEAVPGTVEGQTERCFENIRAILAAAGLDLSHIIRINAYVTGREHLKGYMAARDRFVADPPPASTLMIVSGFARPEFFVEVEIVAAGPAV</sequence>
<name>A0ABU1JTG4_9PROT</name>